<feature type="region of interest" description="Disordered" evidence="1">
    <location>
        <begin position="76"/>
        <end position="100"/>
    </location>
</feature>
<reference evidence="2 3" key="1">
    <citation type="journal article" date="2016" name="Mol. Biol. Evol.">
        <title>Genome-Wide Survey of Gut Fungi (Harpellales) Reveals the First Horizontally Transferred Ubiquitin Gene from a Mosquito Host.</title>
        <authorList>
            <person name="Wang Y."/>
            <person name="White M.M."/>
            <person name="Kvist S."/>
            <person name="Moncalvo J.M."/>
        </authorList>
    </citation>
    <scope>NUCLEOTIDE SEQUENCE [LARGE SCALE GENOMIC DNA]</scope>
    <source>
        <strain evidence="2 3">ALG-7-W6</strain>
    </source>
</reference>
<gene>
    <name evidence="2" type="ORF">AYI68_g912</name>
</gene>
<proteinExistence type="predicted"/>
<comment type="caution">
    <text evidence="2">The sequence shown here is derived from an EMBL/GenBank/DDBJ whole genome shotgun (WGS) entry which is preliminary data.</text>
</comment>
<dbReference type="EMBL" id="LSSL01000307">
    <property type="protein sequence ID" value="OLY84915.1"/>
    <property type="molecule type" value="Genomic_DNA"/>
</dbReference>
<sequence>MCSFPTPTKSHHPGIKKLFFDYPDSRFETGGYKKPSSNRGYKKRWHNKNLQHYNRPQANQTCSLAYNTRQDAPIETKHSKYNSSTHGFPFGQLGRDIKHQ</sequence>
<dbReference type="AlphaFoldDB" id="A0A1R0H6W4"/>
<name>A0A1R0H6W4_9FUNG</name>
<evidence type="ECO:0000313" key="2">
    <source>
        <dbReference type="EMBL" id="OLY84915.1"/>
    </source>
</evidence>
<organism evidence="2 3">
    <name type="scientific">Smittium mucronatum</name>
    <dbReference type="NCBI Taxonomy" id="133383"/>
    <lineage>
        <taxon>Eukaryota</taxon>
        <taxon>Fungi</taxon>
        <taxon>Fungi incertae sedis</taxon>
        <taxon>Zoopagomycota</taxon>
        <taxon>Kickxellomycotina</taxon>
        <taxon>Harpellomycetes</taxon>
        <taxon>Harpellales</taxon>
        <taxon>Legeriomycetaceae</taxon>
        <taxon>Smittium</taxon>
    </lineage>
</organism>
<keyword evidence="3" id="KW-1185">Reference proteome</keyword>
<evidence type="ECO:0000256" key="1">
    <source>
        <dbReference type="SAM" id="MobiDB-lite"/>
    </source>
</evidence>
<protein>
    <submittedName>
        <fullName evidence="2">Uncharacterized protein</fullName>
    </submittedName>
</protein>
<evidence type="ECO:0000313" key="3">
    <source>
        <dbReference type="Proteomes" id="UP000187455"/>
    </source>
</evidence>
<accession>A0A1R0H6W4</accession>
<dbReference type="Proteomes" id="UP000187455">
    <property type="component" value="Unassembled WGS sequence"/>
</dbReference>